<dbReference type="PRINTS" id="PR01506">
    <property type="entry name" value="TATBPROTEIN"/>
</dbReference>
<organism evidence="11">
    <name type="scientific">Nitratifractor salsuginis</name>
    <dbReference type="NCBI Taxonomy" id="269261"/>
    <lineage>
        <taxon>Bacteria</taxon>
        <taxon>Pseudomonadati</taxon>
        <taxon>Campylobacterota</taxon>
        <taxon>Epsilonproteobacteria</taxon>
        <taxon>Campylobacterales</taxon>
        <taxon>Sulfurovaceae</taxon>
        <taxon>Nitratifractor</taxon>
    </lineage>
</organism>
<evidence type="ECO:0000256" key="1">
    <source>
        <dbReference type="ARBA" id="ARBA00004167"/>
    </source>
</evidence>
<name>A0A7V2SJ61_9BACT</name>
<dbReference type="Proteomes" id="UP000885722">
    <property type="component" value="Unassembled WGS sequence"/>
</dbReference>
<dbReference type="PANTHER" id="PTHR33162">
    <property type="entry name" value="SEC-INDEPENDENT PROTEIN TRANSLOCASE PROTEIN TATA, CHLOROPLASTIC"/>
    <property type="match status" value="1"/>
</dbReference>
<dbReference type="EMBL" id="DRNO01000210">
    <property type="protein sequence ID" value="HFC03844.1"/>
    <property type="molecule type" value="Genomic_DNA"/>
</dbReference>
<dbReference type="PANTHER" id="PTHR33162:SF1">
    <property type="entry name" value="SEC-INDEPENDENT PROTEIN TRANSLOCASE PROTEIN TATA, CHLOROPLASTIC"/>
    <property type="match status" value="1"/>
</dbReference>
<keyword evidence="4 9" id="KW-0812">Transmembrane</keyword>
<dbReference type="GO" id="GO:0008320">
    <property type="term" value="F:protein transmembrane transporter activity"/>
    <property type="evidence" value="ECO:0007669"/>
    <property type="project" value="UniProtKB-UniRule"/>
</dbReference>
<evidence type="ECO:0000256" key="2">
    <source>
        <dbReference type="ARBA" id="ARBA00022448"/>
    </source>
</evidence>
<keyword evidence="5 9" id="KW-0653">Protein transport</keyword>
<accession>A0A7V2SJ61</accession>
<evidence type="ECO:0000256" key="4">
    <source>
        <dbReference type="ARBA" id="ARBA00022692"/>
    </source>
</evidence>
<sequence length="178" mass="19765">MFGMGFSEILMIAVVAILFLGPDKLPDAMVQIAKFINSFRKTINEARSTFEEELHLKELKEEAMSYRRSLEESTSDISGFKHAVPNPAQELEEALQIARSGMPADRLNSEVDLLEEEDEVTETRPAVTEYKAMARKALAEADREEETSAPEASEGIESAAEPAPRPRSFKNLDNGSES</sequence>
<gene>
    <name evidence="11" type="primary">tatB</name>
    <name evidence="11" type="ORF">ENJ74_03115</name>
</gene>
<evidence type="ECO:0000256" key="9">
    <source>
        <dbReference type="HAMAP-Rule" id="MF_00237"/>
    </source>
</evidence>
<keyword evidence="3 9" id="KW-1003">Cell membrane</keyword>
<dbReference type="InterPro" id="IPR003369">
    <property type="entry name" value="TatA/B/E"/>
</dbReference>
<keyword evidence="6 9" id="KW-1133">Transmembrane helix</keyword>
<keyword evidence="8 9" id="KW-0472">Membrane</keyword>
<evidence type="ECO:0000256" key="7">
    <source>
        <dbReference type="ARBA" id="ARBA00023010"/>
    </source>
</evidence>
<reference evidence="11" key="1">
    <citation type="journal article" date="2020" name="mSystems">
        <title>Genome- and Community-Level Interaction Insights into Carbon Utilization and Element Cycling Functions of Hydrothermarchaeota in Hydrothermal Sediment.</title>
        <authorList>
            <person name="Zhou Z."/>
            <person name="Liu Y."/>
            <person name="Xu W."/>
            <person name="Pan J."/>
            <person name="Luo Z.H."/>
            <person name="Li M."/>
        </authorList>
    </citation>
    <scope>NUCLEOTIDE SEQUENCE [LARGE SCALE GENOMIC DNA]</scope>
    <source>
        <strain evidence="11">HyVt-513</strain>
    </source>
</reference>
<evidence type="ECO:0000256" key="8">
    <source>
        <dbReference type="ARBA" id="ARBA00023136"/>
    </source>
</evidence>
<dbReference type="InterPro" id="IPR018448">
    <property type="entry name" value="TatB"/>
</dbReference>
<comment type="subcellular location">
    <subcellularLocation>
        <location evidence="9">Cell membrane</location>
        <topology evidence="9">Single-pass membrane protein</topology>
    </subcellularLocation>
    <subcellularLocation>
        <location evidence="1">Membrane</location>
        <topology evidence="1">Single-pass membrane protein</topology>
    </subcellularLocation>
</comment>
<keyword evidence="7 9" id="KW-0811">Translocation</keyword>
<dbReference type="Gene3D" id="1.20.5.3310">
    <property type="match status" value="1"/>
</dbReference>
<dbReference type="HAMAP" id="MF_00237">
    <property type="entry name" value="TatB"/>
    <property type="match status" value="1"/>
</dbReference>
<comment type="caution">
    <text evidence="11">The sequence shown here is derived from an EMBL/GenBank/DDBJ whole genome shotgun (WGS) entry which is preliminary data.</text>
</comment>
<dbReference type="GO" id="GO:0043953">
    <property type="term" value="P:protein transport by the Tat complex"/>
    <property type="evidence" value="ECO:0007669"/>
    <property type="project" value="UniProtKB-UniRule"/>
</dbReference>
<dbReference type="AlphaFoldDB" id="A0A7V2SJ61"/>
<comment type="similarity">
    <text evidence="9">Belongs to the TatB family.</text>
</comment>
<evidence type="ECO:0000256" key="5">
    <source>
        <dbReference type="ARBA" id="ARBA00022927"/>
    </source>
</evidence>
<evidence type="ECO:0000256" key="3">
    <source>
        <dbReference type="ARBA" id="ARBA00022475"/>
    </source>
</evidence>
<feature type="region of interest" description="Disordered" evidence="10">
    <location>
        <begin position="135"/>
        <end position="178"/>
    </location>
</feature>
<dbReference type="NCBIfam" id="TIGR01410">
    <property type="entry name" value="tatB"/>
    <property type="match status" value="1"/>
</dbReference>
<evidence type="ECO:0000256" key="10">
    <source>
        <dbReference type="SAM" id="MobiDB-lite"/>
    </source>
</evidence>
<evidence type="ECO:0000256" key="6">
    <source>
        <dbReference type="ARBA" id="ARBA00022989"/>
    </source>
</evidence>
<protein>
    <recommendedName>
        <fullName evidence="9">Sec-independent protein translocase protein TatB homolog</fullName>
    </recommendedName>
</protein>
<dbReference type="GO" id="GO:0033281">
    <property type="term" value="C:TAT protein transport complex"/>
    <property type="evidence" value="ECO:0007669"/>
    <property type="project" value="UniProtKB-UniRule"/>
</dbReference>
<evidence type="ECO:0000313" key="11">
    <source>
        <dbReference type="EMBL" id="HFC03844.1"/>
    </source>
</evidence>
<proteinExistence type="inferred from homology"/>
<keyword evidence="2 9" id="KW-0813">Transport</keyword>
<dbReference type="Pfam" id="PF02416">
    <property type="entry name" value="TatA_B_E"/>
    <property type="match status" value="1"/>
</dbReference>